<accession>A0A8J5IN99</accession>
<dbReference type="Proteomes" id="UP000709295">
    <property type="component" value="Unassembled WGS sequence"/>
</dbReference>
<evidence type="ECO:0000313" key="3">
    <source>
        <dbReference type="Proteomes" id="UP000709295"/>
    </source>
</evidence>
<proteinExistence type="predicted"/>
<name>A0A8J5IN99_9STRA</name>
<protein>
    <submittedName>
        <fullName evidence="2">Uncharacterized protein</fullName>
    </submittedName>
</protein>
<dbReference type="EMBL" id="JAENGY010001035">
    <property type="protein sequence ID" value="KAG6953306.1"/>
    <property type="molecule type" value="Genomic_DNA"/>
</dbReference>
<organism evidence="2 3">
    <name type="scientific">Phytophthora aleatoria</name>
    <dbReference type="NCBI Taxonomy" id="2496075"/>
    <lineage>
        <taxon>Eukaryota</taxon>
        <taxon>Sar</taxon>
        <taxon>Stramenopiles</taxon>
        <taxon>Oomycota</taxon>
        <taxon>Peronosporomycetes</taxon>
        <taxon>Peronosporales</taxon>
        <taxon>Peronosporaceae</taxon>
        <taxon>Phytophthora</taxon>
    </lineage>
</organism>
<reference evidence="2" key="1">
    <citation type="submission" date="2021-01" db="EMBL/GenBank/DDBJ databases">
        <title>Phytophthora aleatoria, a newly-described species from Pinus radiata is distinct from Phytophthora cactorum isolates based on comparative genomics.</title>
        <authorList>
            <person name="Mcdougal R."/>
            <person name="Panda P."/>
            <person name="Williams N."/>
            <person name="Studholme D.J."/>
        </authorList>
    </citation>
    <scope>NUCLEOTIDE SEQUENCE</scope>
    <source>
        <strain evidence="2">NZFS 4037</strain>
    </source>
</reference>
<sequence>MAPAAPAPPASRPTDSARVRRASSDKQRRVSRGAGSRHMQAHPSGIAAHSRAVDVLRRPHRLLRVLPADAVVVERTTCRADRVH</sequence>
<evidence type="ECO:0000256" key="1">
    <source>
        <dbReference type="SAM" id="MobiDB-lite"/>
    </source>
</evidence>
<keyword evidence="3" id="KW-1185">Reference proteome</keyword>
<evidence type="ECO:0000313" key="2">
    <source>
        <dbReference type="EMBL" id="KAG6953306.1"/>
    </source>
</evidence>
<gene>
    <name evidence="2" type="ORF">JG688_00012886</name>
</gene>
<dbReference type="AlphaFoldDB" id="A0A8J5IN99"/>
<feature type="compositionally biased region" description="Basic and acidic residues" evidence="1">
    <location>
        <begin position="15"/>
        <end position="28"/>
    </location>
</feature>
<feature type="compositionally biased region" description="Pro residues" evidence="1">
    <location>
        <begin position="1"/>
        <end position="11"/>
    </location>
</feature>
<comment type="caution">
    <text evidence="2">The sequence shown here is derived from an EMBL/GenBank/DDBJ whole genome shotgun (WGS) entry which is preliminary data.</text>
</comment>
<feature type="region of interest" description="Disordered" evidence="1">
    <location>
        <begin position="1"/>
        <end position="47"/>
    </location>
</feature>